<gene>
    <name evidence="7" type="ORF">A6D92_16255</name>
</gene>
<feature type="non-terminal residue" evidence="7">
    <location>
        <position position="287"/>
    </location>
</feature>
<keyword evidence="6" id="KW-0814">Transposable element</keyword>
<evidence type="ECO:0000313" key="8">
    <source>
        <dbReference type="Proteomes" id="UP000194267"/>
    </source>
</evidence>
<proteinExistence type="inferred from homology"/>
<keyword evidence="4 6" id="KW-0238">DNA-binding</keyword>
<name>A0A1Y2T5J5_SYMTR</name>
<reference evidence="8" key="1">
    <citation type="submission" date="2016-04" db="EMBL/GenBank/DDBJ databases">
        <authorList>
            <person name="Antunes L.P."/>
            <person name="Martins L.F."/>
            <person name="Pereira R.V."/>
            <person name="Thomas A.M."/>
            <person name="Barbosa D."/>
            <person name="Nascimento L."/>
            <person name="Silva G.M."/>
            <person name="Condomitti G.W."/>
            <person name="Digiampietri L.A."/>
            <person name="Lombardi K.C."/>
            <person name="Ramos P.L."/>
            <person name="Quaggio R.B."/>
            <person name="Oliveira J.C."/>
            <person name="Pascon R.C."/>
            <person name="Cruz J.B."/>
            <person name="Silva A.M."/>
            <person name="Setubal J.C."/>
        </authorList>
    </citation>
    <scope>NUCLEOTIDE SEQUENCE [LARGE SCALE GENOMIC DNA]</scope>
</reference>
<keyword evidence="3 6" id="KW-0815">Transposition</keyword>
<evidence type="ECO:0000256" key="3">
    <source>
        <dbReference type="ARBA" id="ARBA00022578"/>
    </source>
</evidence>
<dbReference type="GO" id="GO:0004803">
    <property type="term" value="F:transposase activity"/>
    <property type="evidence" value="ECO:0007669"/>
    <property type="project" value="UniProtKB-UniRule"/>
</dbReference>
<evidence type="ECO:0000313" key="7">
    <source>
        <dbReference type="EMBL" id="OTA40523.1"/>
    </source>
</evidence>
<comment type="caution">
    <text evidence="7">The sequence shown here is derived from an EMBL/GenBank/DDBJ whole genome shotgun (WGS) entry which is preliminary data.</text>
</comment>
<comment type="similarity">
    <text evidence="2 6">Belongs to the transposase mutator family.</text>
</comment>
<organism evidence="7 8">
    <name type="scientific">Symbiobacterium thermophilum</name>
    <dbReference type="NCBI Taxonomy" id="2734"/>
    <lineage>
        <taxon>Bacteria</taxon>
        <taxon>Bacillati</taxon>
        <taxon>Bacillota</taxon>
        <taxon>Clostridia</taxon>
        <taxon>Eubacteriales</taxon>
        <taxon>Symbiobacteriaceae</taxon>
        <taxon>Symbiobacterium</taxon>
    </lineage>
</organism>
<evidence type="ECO:0000256" key="5">
    <source>
        <dbReference type="ARBA" id="ARBA00023172"/>
    </source>
</evidence>
<evidence type="ECO:0000256" key="2">
    <source>
        <dbReference type="ARBA" id="ARBA00010961"/>
    </source>
</evidence>
<dbReference type="AlphaFoldDB" id="A0A1Y2T5J5"/>
<evidence type="ECO:0000256" key="4">
    <source>
        <dbReference type="ARBA" id="ARBA00023125"/>
    </source>
</evidence>
<protein>
    <recommendedName>
        <fullName evidence="6">Mutator family transposase</fullName>
    </recommendedName>
</protein>
<evidence type="ECO:0000256" key="6">
    <source>
        <dbReference type="RuleBase" id="RU365089"/>
    </source>
</evidence>
<dbReference type="EMBL" id="LWLV01001586">
    <property type="protein sequence ID" value="OTA40523.1"/>
    <property type="molecule type" value="Genomic_DNA"/>
</dbReference>
<dbReference type="GO" id="GO:0006313">
    <property type="term" value="P:DNA transposition"/>
    <property type="evidence" value="ECO:0007669"/>
    <property type="project" value="UniProtKB-UniRule"/>
</dbReference>
<evidence type="ECO:0000256" key="1">
    <source>
        <dbReference type="ARBA" id="ARBA00002190"/>
    </source>
</evidence>
<keyword evidence="5 6" id="KW-0233">DNA recombination</keyword>
<dbReference type="Proteomes" id="UP000194267">
    <property type="component" value="Unassembled WGS sequence"/>
</dbReference>
<dbReference type="Pfam" id="PF00872">
    <property type="entry name" value="Transposase_mut"/>
    <property type="match status" value="1"/>
</dbReference>
<comment type="function">
    <text evidence="1 6">Required for the transposition of the insertion element.</text>
</comment>
<sequence>MLEVGKQQWLPLQVQVSLHDLMGAAKEGLLALAVAVGLDVLRSMMEAEVTAIVGPKGKHNPNRKAFRHGTEEGRVVLGGRKVPIQRPRVRTKDGQEVRLSSYEAFQDEQLLTQAALERMLHGLSTRRYHHGLERVGDSLPAVATSKSSVSRHFVAATRKALAELLARPLGDQRYLVLMLDGIEVADHTVVVALGITADGQKQILGLWEGATENAAVCRALLTDLVERGLRVDGGILVVIDGAKALRAAVRDVLGAKATVQRCQVHKKRNVLDHLPDEARAWVGRKLD</sequence>
<dbReference type="InterPro" id="IPR001207">
    <property type="entry name" value="Transposase_mutator"/>
</dbReference>
<dbReference type="GO" id="GO:0003677">
    <property type="term" value="F:DNA binding"/>
    <property type="evidence" value="ECO:0007669"/>
    <property type="project" value="UniProtKB-UniRule"/>
</dbReference>
<dbReference type="PANTHER" id="PTHR33217">
    <property type="entry name" value="TRANSPOSASE FOR INSERTION SEQUENCE ELEMENT IS1081"/>
    <property type="match status" value="1"/>
</dbReference>
<accession>A0A1Y2T5J5</accession>
<dbReference type="PANTHER" id="PTHR33217:SF7">
    <property type="entry name" value="TRANSPOSASE FOR INSERTION SEQUENCE ELEMENT IS1081"/>
    <property type="match status" value="1"/>
</dbReference>